<comment type="function">
    <text evidence="5 6">Cell division inhibitor that blocks the formation of polar Z ring septums. Rapidly oscillates between the poles of the cell to destabilize FtsZ filaments that have formed before they mature into polar Z rings. Prevents FtsZ polymerization.</text>
</comment>
<sequence length="233" mass="25695">MKSDPIPETKETDRQSNEPIPVQIKADRNGFMLVPSAKASFESIMTYMEHRLEESHDFFQYSDMVLDVREKPLRTDEILALQHLLEEKSRVKLSSVRLSDSLELLVDRPPSRPPVSVKKESSNRQEPSPVIVRSTCRSGARIVSPSDCLVLGDVNPGAEIVAVGDIVVFGNLRGLAHAGAAGDRSARIWALSIEPNQLRIADLVAVPPRGNKPVPKRYEIAEIQGESIGVITV</sequence>
<dbReference type="RefSeq" id="WP_281793742.1">
    <property type="nucleotide sequence ID" value="NZ_BSDR01000001.1"/>
</dbReference>
<feature type="region of interest" description="Disordered" evidence="7">
    <location>
        <begin position="109"/>
        <end position="128"/>
    </location>
</feature>
<dbReference type="InterPro" id="IPR007874">
    <property type="entry name" value="MinC_N"/>
</dbReference>
<dbReference type="EMBL" id="BSDR01000001">
    <property type="protein sequence ID" value="GLI34473.1"/>
    <property type="molecule type" value="Genomic_DNA"/>
</dbReference>
<dbReference type="PANTHER" id="PTHR34108:SF1">
    <property type="entry name" value="SEPTUM SITE-DETERMINING PROTEIN MINC"/>
    <property type="match status" value="1"/>
</dbReference>
<dbReference type="InterPro" id="IPR036145">
    <property type="entry name" value="MinC_C_sf"/>
</dbReference>
<dbReference type="SUPFAM" id="SSF63848">
    <property type="entry name" value="Cell-division inhibitor MinC, C-terminal domain"/>
    <property type="match status" value="1"/>
</dbReference>
<comment type="caution">
    <text evidence="10">The sequence shown here is derived from an EMBL/GenBank/DDBJ whole genome shotgun (WGS) entry which is preliminary data.</text>
</comment>
<reference evidence="10" key="1">
    <citation type="submission" date="2022-12" db="EMBL/GenBank/DDBJ databases">
        <title>Reference genome sequencing for broad-spectrum identification of bacterial and archaeal isolates by mass spectrometry.</title>
        <authorList>
            <person name="Sekiguchi Y."/>
            <person name="Tourlousse D.M."/>
        </authorList>
    </citation>
    <scope>NUCLEOTIDE SEQUENCE</scope>
    <source>
        <strain evidence="10">ASRB1</strain>
    </source>
</reference>
<organism evidence="10 11">
    <name type="scientific">Desulforhabdus amnigena</name>
    <dbReference type="NCBI Taxonomy" id="40218"/>
    <lineage>
        <taxon>Bacteria</taxon>
        <taxon>Pseudomonadati</taxon>
        <taxon>Thermodesulfobacteriota</taxon>
        <taxon>Syntrophobacteria</taxon>
        <taxon>Syntrophobacterales</taxon>
        <taxon>Syntrophobacteraceae</taxon>
        <taxon>Desulforhabdus</taxon>
    </lineage>
</organism>
<dbReference type="InterPro" id="IPR016098">
    <property type="entry name" value="CAP/MinC_C"/>
</dbReference>
<evidence type="ECO:0000313" key="11">
    <source>
        <dbReference type="Proteomes" id="UP001144372"/>
    </source>
</evidence>
<evidence type="ECO:0000256" key="7">
    <source>
        <dbReference type="SAM" id="MobiDB-lite"/>
    </source>
</evidence>
<evidence type="ECO:0000313" key="10">
    <source>
        <dbReference type="EMBL" id="GLI34473.1"/>
    </source>
</evidence>
<dbReference type="GO" id="GO:0051302">
    <property type="term" value="P:regulation of cell division"/>
    <property type="evidence" value="ECO:0007669"/>
    <property type="project" value="InterPro"/>
</dbReference>
<evidence type="ECO:0000256" key="6">
    <source>
        <dbReference type="HAMAP-Rule" id="MF_00267"/>
    </source>
</evidence>
<evidence type="ECO:0000259" key="8">
    <source>
        <dbReference type="Pfam" id="PF03775"/>
    </source>
</evidence>
<feature type="domain" description="Septum formation inhibitor MinC C-terminal" evidence="8">
    <location>
        <begin position="131"/>
        <end position="228"/>
    </location>
</feature>
<protein>
    <recommendedName>
        <fullName evidence="6">Probable septum site-determining protein MinC</fullName>
    </recommendedName>
</protein>
<dbReference type="Pfam" id="PF05209">
    <property type="entry name" value="MinC_N"/>
    <property type="match status" value="1"/>
</dbReference>
<evidence type="ECO:0000256" key="3">
    <source>
        <dbReference type="ARBA" id="ARBA00023210"/>
    </source>
</evidence>
<evidence type="ECO:0000256" key="5">
    <source>
        <dbReference type="ARBA" id="ARBA00025606"/>
    </source>
</evidence>
<keyword evidence="4 6" id="KW-0131">Cell cycle</keyword>
<evidence type="ECO:0000256" key="2">
    <source>
        <dbReference type="ARBA" id="ARBA00022618"/>
    </source>
</evidence>
<dbReference type="InterPro" id="IPR005526">
    <property type="entry name" value="Septum_form_inhib_MinC_C"/>
</dbReference>
<dbReference type="PANTHER" id="PTHR34108">
    <property type="entry name" value="SEPTUM SITE-DETERMINING PROTEIN MINC"/>
    <property type="match status" value="1"/>
</dbReference>
<dbReference type="GO" id="GO:0000917">
    <property type="term" value="P:division septum assembly"/>
    <property type="evidence" value="ECO:0007669"/>
    <property type="project" value="UniProtKB-KW"/>
</dbReference>
<evidence type="ECO:0000259" key="9">
    <source>
        <dbReference type="Pfam" id="PF05209"/>
    </source>
</evidence>
<dbReference type="NCBIfam" id="TIGR01222">
    <property type="entry name" value="minC"/>
    <property type="match status" value="1"/>
</dbReference>
<comment type="similarity">
    <text evidence="1 6">Belongs to the MinC family.</text>
</comment>
<dbReference type="InterPro" id="IPR013033">
    <property type="entry name" value="MinC"/>
</dbReference>
<gene>
    <name evidence="6 10" type="primary">minC</name>
    <name evidence="10" type="ORF">DAMNIGENAA_19060</name>
</gene>
<dbReference type="Pfam" id="PF03775">
    <property type="entry name" value="MinC_C"/>
    <property type="match status" value="1"/>
</dbReference>
<dbReference type="GO" id="GO:1901891">
    <property type="term" value="P:regulation of cell septum assembly"/>
    <property type="evidence" value="ECO:0007669"/>
    <property type="project" value="InterPro"/>
</dbReference>
<evidence type="ECO:0000256" key="4">
    <source>
        <dbReference type="ARBA" id="ARBA00023306"/>
    </source>
</evidence>
<keyword evidence="2 6" id="KW-0132">Cell division</keyword>
<name>A0A9W6FSV1_9BACT</name>
<dbReference type="GO" id="GO:0000902">
    <property type="term" value="P:cell morphogenesis"/>
    <property type="evidence" value="ECO:0007669"/>
    <property type="project" value="InterPro"/>
</dbReference>
<evidence type="ECO:0000256" key="1">
    <source>
        <dbReference type="ARBA" id="ARBA00006291"/>
    </source>
</evidence>
<comment type="subunit">
    <text evidence="6">Interacts with MinD and FtsZ.</text>
</comment>
<dbReference type="AlphaFoldDB" id="A0A9W6FSV1"/>
<dbReference type="Gene3D" id="2.160.20.70">
    <property type="match status" value="1"/>
</dbReference>
<dbReference type="Proteomes" id="UP001144372">
    <property type="component" value="Unassembled WGS sequence"/>
</dbReference>
<feature type="domain" description="Septum formation inhibitor MinC N-terminal" evidence="9">
    <location>
        <begin position="22"/>
        <end position="88"/>
    </location>
</feature>
<accession>A0A9W6FSV1</accession>
<dbReference type="HAMAP" id="MF_00267">
    <property type="entry name" value="MinC"/>
    <property type="match status" value="1"/>
</dbReference>
<keyword evidence="3 6" id="KW-0717">Septation</keyword>
<keyword evidence="11" id="KW-1185">Reference proteome</keyword>
<dbReference type="Gene3D" id="3.30.160.540">
    <property type="match status" value="1"/>
</dbReference>
<proteinExistence type="inferred from homology"/>